<dbReference type="Pfam" id="PF07700">
    <property type="entry name" value="HNOB"/>
    <property type="match status" value="1"/>
</dbReference>
<keyword evidence="7" id="KW-0141">cGMP biosynthesis</keyword>
<dbReference type="FunFam" id="3.30.70.1230:FF:000059">
    <property type="entry name" value="Guanylate cyclase"/>
    <property type="match status" value="1"/>
</dbReference>
<dbReference type="AlphaFoldDB" id="A0A7M7JE16"/>
<reference evidence="12" key="1">
    <citation type="submission" date="2021-01" db="UniProtKB">
        <authorList>
            <consortium name="EnsemblMetazoa"/>
        </authorList>
    </citation>
    <scope>IDENTIFICATION</scope>
</reference>
<dbReference type="GO" id="GO:0004383">
    <property type="term" value="F:guanylate cyclase activity"/>
    <property type="evidence" value="ECO:0007669"/>
    <property type="project" value="UniProtKB-EC"/>
</dbReference>
<dbReference type="GO" id="GO:0038060">
    <property type="term" value="P:nitric oxide-cGMP-mediated signaling"/>
    <property type="evidence" value="ECO:0007669"/>
    <property type="project" value="TreeGrafter"/>
</dbReference>
<evidence type="ECO:0000256" key="10">
    <source>
        <dbReference type="SAM" id="MobiDB-lite"/>
    </source>
</evidence>
<dbReference type="GeneID" id="111245794"/>
<dbReference type="GO" id="GO:0070482">
    <property type="term" value="P:response to oxygen levels"/>
    <property type="evidence" value="ECO:0007669"/>
    <property type="project" value="TreeGrafter"/>
</dbReference>
<comment type="similarity">
    <text evidence="8">Belongs to the adenylyl cyclase class-4/guanylyl cyclase family.</text>
</comment>
<evidence type="ECO:0000256" key="2">
    <source>
        <dbReference type="ARBA" id="ARBA00012202"/>
    </source>
</evidence>
<dbReference type="SMART" id="SM00044">
    <property type="entry name" value="CYCc"/>
    <property type="match status" value="1"/>
</dbReference>
<keyword evidence="5" id="KW-0342">GTP-binding</keyword>
<dbReference type="InterPro" id="IPR029787">
    <property type="entry name" value="Nucleotide_cyclase"/>
</dbReference>
<proteinExistence type="inferred from homology"/>
<keyword evidence="13" id="KW-1185">Reference proteome</keyword>
<evidence type="ECO:0000256" key="5">
    <source>
        <dbReference type="ARBA" id="ARBA00023134"/>
    </source>
</evidence>
<keyword evidence="4" id="KW-0547">Nucleotide-binding</keyword>
<dbReference type="InterPro" id="IPR001054">
    <property type="entry name" value="A/G_cyclase"/>
</dbReference>
<organism evidence="12 13">
    <name type="scientific">Varroa destructor</name>
    <name type="common">Honeybee mite</name>
    <dbReference type="NCBI Taxonomy" id="109461"/>
    <lineage>
        <taxon>Eukaryota</taxon>
        <taxon>Metazoa</taxon>
        <taxon>Ecdysozoa</taxon>
        <taxon>Arthropoda</taxon>
        <taxon>Chelicerata</taxon>
        <taxon>Arachnida</taxon>
        <taxon>Acari</taxon>
        <taxon>Parasitiformes</taxon>
        <taxon>Mesostigmata</taxon>
        <taxon>Gamasina</taxon>
        <taxon>Dermanyssoidea</taxon>
        <taxon>Varroidae</taxon>
        <taxon>Varroa</taxon>
    </lineage>
</organism>
<dbReference type="SUPFAM" id="SSF55073">
    <property type="entry name" value="Nucleotide cyclase"/>
    <property type="match status" value="1"/>
</dbReference>
<dbReference type="PROSITE" id="PS00452">
    <property type="entry name" value="GUANYLATE_CYCLASE_1"/>
    <property type="match status" value="1"/>
</dbReference>
<dbReference type="PROSITE" id="PS50125">
    <property type="entry name" value="GUANYLATE_CYCLASE_2"/>
    <property type="match status" value="1"/>
</dbReference>
<dbReference type="Gene3D" id="3.30.70.1230">
    <property type="entry name" value="Nucleotide cyclase"/>
    <property type="match status" value="1"/>
</dbReference>
<dbReference type="CDD" id="cd07302">
    <property type="entry name" value="CHD"/>
    <property type="match status" value="1"/>
</dbReference>
<dbReference type="InterPro" id="IPR024096">
    <property type="entry name" value="NO_sig/Golgi_transp_ligand-bd"/>
</dbReference>
<dbReference type="CTD" id="41825"/>
<evidence type="ECO:0000256" key="9">
    <source>
        <dbReference type="SAM" id="Coils"/>
    </source>
</evidence>
<dbReference type="Gene3D" id="3.30.450.260">
    <property type="entry name" value="Haem NO binding associated domain"/>
    <property type="match status" value="1"/>
</dbReference>
<evidence type="ECO:0000256" key="4">
    <source>
        <dbReference type="ARBA" id="ARBA00022741"/>
    </source>
</evidence>
<dbReference type="EC" id="4.6.1.2" evidence="2"/>
<name>A0A7M7JE16_VARDE</name>
<dbReference type="GO" id="GO:0008074">
    <property type="term" value="C:guanylate cyclase complex, soluble"/>
    <property type="evidence" value="ECO:0007669"/>
    <property type="project" value="TreeGrafter"/>
</dbReference>
<keyword evidence="9" id="KW-0175">Coiled coil</keyword>
<dbReference type="InterPro" id="IPR018297">
    <property type="entry name" value="A/G_cyclase_CS"/>
</dbReference>
<dbReference type="Pfam" id="PF00211">
    <property type="entry name" value="Guanylate_cyc"/>
    <property type="match status" value="1"/>
</dbReference>
<sequence>MQENEFFEGMGVFFVSFLAQYGYDRVLSVLGRHMRDFINGLDNLHEYLKFSYPKMKAPSFFCEQESDSGLTLHYRSARRGYLWYTIGQIKEVGAHFYNTVVEVDILKEESIFNTQHIIMRLKFQNSAFKSTVGALDLDSMLVGGKLLPIRAYVFLEIFPFCIVFNQQLTITNLGKSLMIVMPTALNKRIPQVFGLARPLIECNWSGIITHMNNVFEMTTLEAVKAHSNVDPEHEGSSPYLDEQDDSAYEDSLLHLKGQMLFMEEWQAMVYLAAPVVRDVITMVRTGLYVNDLSMHDFSRDMVLAGQQQSSELKMAFEQELQKSKQLEDSMKKLDQEMKRTDELLYQMIPKTVADKLRKGESSVDICQFFDKVTILFSDVVTFTEICSRITPIEVVQLLNSMYSLFDQLTDKHGVYKVETIGDAYMIVAGAPEKTTHHAEKICEMALDMVQCIQGLKDPSTGKGIQIRVGAHSGAVCAGVVGQKMPRYCLFGDSVNTASRMESTSEPLKIHISVTTKNLLDPNAWAITERGTVVVKGKGEMKTYWLEGRKDRRPRALEIKMSERSVRPTAHVVHEPPINDTAPAETLMDTVATATGTTVDKREDLPLPIQHIPEMSLVFSKRGLPFQRVNREDVAISGTEEFGVRPELSYRSASEKEKTGTPKENAQSAQSSASTGGTLKKDYARQDLPTSAYDPNAVRTKWSNLPDSLVYAGTVRCEHCLHCHARAVYDRNGLDDQADARVLQPLRLGQKRAKTCVLF</sequence>
<dbReference type="GO" id="GO:0020037">
    <property type="term" value="F:heme binding"/>
    <property type="evidence" value="ECO:0007669"/>
    <property type="project" value="InterPro"/>
</dbReference>
<dbReference type="RefSeq" id="XP_022650319.1">
    <property type="nucleotide sequence ID" value="XM_022794584.1"/>
</dbReference>
<evidence type="ECO:0000313" key="12">
    <source>
        <dbReference type="EnsemblMetazoa" id="XP_022650319"/>
    </source>
</evidence>
<evidence type="ECO:0000259" key="11">
    <source>
        <dbReference type="PROSITE" id="PS50125"/>
    </source>
</evidence>
<accession>A0A7M7JE16</accession>
<dbReference type="SUPFAM" id="SSF111126">
    <property type="entry name" value="Ligand-binding domain in the NO signalling and Golgi transport"/>
    <property type="match status" value="1"/>
</dbReference>
<dbReference type="InterPro" id="IPR038158">
    <property type="entry name" value="H-NOX_domain_sf"/>
</dbReference>
<dbReference type="PANTHER" id="PTHR45655">
    <property type="entry name" value="GUANYLATE CYCLASE SOLUBLE SUBUNIT BETA-2"/>
    <property type="match status" value="1"/>
</dbReference>
<feature type="coiled-coil region" evidence="9">
    <location>
        <begin position="316"/>
        <end position="343"/>
    </location>
</feature>
<protein>
    <recommendedName>
        <fullName evidence="2">guanylate cyclase</fullName>
        <ecNumber evidence="2">4.6.1.2</ecNumber>
    </recommendedName>
</protein>
<evidence type="ECO:0000313" key="13">
    <source>
        <dbReference type="Proteomes" id="UP000594260"/>
    </source>
</evidence>
<dbReference type="Gene3D" id="3.90.1520.10">
    <property type="entry name" value="H-NOX domain"/>
    <property type="match status" value="1"/>
</dbReference>
<dbReference type="EnsemblMetazoa" id="XM_022794584">
    <property type="protein sequence ID" value="XP_022650319"/>
    <property type="gene ID" value="LOC111245794"/>
</dbReference>
<dbReference type="InterPro" id="IPR011645">
    <property type="entry name" value="HNOB_dom_associated"/>
</dbReference>
<evidence type="ECO:0000256" key="6">
    <source>
        <dbReference type="ARBA" id="ARBA00023239"/>
    </source>
</evidence>
<dbReference type="InterPro" id="IPR042463">
    <property type="entry name" value="HNOB_dom_associated_sf"/>
</dbReference>
<dbReference type="OMA" id="ACCERFD"/>
<feature type="domain" description="Guanylate cyclase" evidence="11">
    <location>
        <begin position="373"/>
        <end position="501"/>
    </location>
</feature>
<dbReference type="PANTHER" id="PTHR45655:SF10">
    <property type="entry name" value="SOLUBLE GUANYLATE CYCLASE 88E"/>
    <property type="match status" value="1"/>
</dbReference>
<dbReference type="Gene3D" id="6.10.250.780">
    <property type="match status" value="1"/>
</dbReference>
<evidence type="ECO:0000256" key="8">
    <source>
        <dbReference type="RuleBase" id="RU000405"/>
    </source>
</evidence>
<dbReference type="Proteomes" id="UP000594260">
    <property type="component" value="Unplaced"/>
</dbReference>
<comment type="subcellular location">
    <subcellularLocation>
        <location evidence="1">Cytoplasm</location>
    </subcellularLocation>
</comment>
<dbReference type="GO" id="GO:0019826">
    <property type="term" value="F:oxygen sensor activity"/>
    <property type="evidence" value="ECO:0007669"/>
    <property type="project" value="TreeGrafter"/>
</dbReference>
<dbReference type="GO" id="GO:0070026">
    <property type="term" value="F:nitric oxide binding"/>
    <property type="evidence" value="ECO:0007669"/>
    <property type="project" value="TreeGrafter"/>
</dbReference>
<dbReference type="Pfam" id="PF07701">
    <property type="entry name" value="HNOBA"/>
    <property type="match status" value="1"/>
</dbReference>
<keyword evidence="3" id="KW-0963">Cytoplasm</keyword>
<feature type="region of interest" description="Disordered" evidence="10">
    <location>
        <begin position="646"/>
        <end position="696"/>
    </location>
</feature>
<dbReference type="GO" id="GO:0005525">
    <property type="term" value="F:GTP binding"/>
    <property type="evidence" value="ECO:0007669"/>
    <property type="project" value="UniProtKB-KW"/>
</dbReference>
<evidence type="ECO:0000256" key="1">
    <source>
        <dbReference type="ARBA" id="ARBA00004496"/>
    </source>
</evidence>
<evidence type="ECO:0000256" key="3">
    <source>
        <dbReference type="ARBA" id="ARBA00022490"/>
    </source>
</evidence>
<keyword evidence="6 8" id="KW-0456">Lyase</keyword>
<evidence type="ECO:0000256" key="7">
    <source>
        <dbReference type="ARBA" id="ARBA00023293"/>
    </source>
</evidence>
<dbReference type="InterPro" id="IPR011644">
    <property type="entry name" value="Heme_NO-bd"/>
</dbReference>